<evidence type="ECO:0000256" key="1">
    <source>
        <dbReference type="SAM" id="MobiDB-lite"/>
    </source>
</evidence>
<comment type="caution">
    <text evidence="2">The sequence shown here is derived from an EMBL/GenBank/DDBJ whole genome shotgun (WGS) entry which is preliminary data.</text>
</comment>
<protein>
    <recommendedName>
        <fullName evidence="4">Lipoprotein</fullName>
    </recommendedName>
</protein>
<reference evidence="2 3" key="1">
    <citation type="submission" date="2022-11" db="EMBL/GenBank/DDBJ databases">
        <title>Minimal conservation of predation-associated metabolite biosynthetic gene clusters underscores biosynthetic potential of Myxococcota including descriptions for ten novel species: Archangium lansinium sp. nov., Myxococcus landrumus sp. nov., Nannocystis bai.</title>
        <authorList>
            <person name="Ahearne A."/>
            <person name="Stevens C."/>
            <person name="Dowd S."/>
        </authorList>
    </citation>
    <scope>NUCLEOTIDE SEQUENCE [LARGE SCALE GENOMIC DNA]</scope>
    <source>
        <strain evidence="2 3">BB15-2</strain>
    </source>
</reference>
<feature type="region of interest" description="Disordered" evidence="1">
    <location>
        <begin position="18"/>
        <end position="69"/>
    </location>
</feature>
<evidence type="ECO:0000313" key="2">
    <source>
        <dbReference type="EMBL" id="MDC0716086.1"/>
    </source>
</evidence>
<dbReference type="EMBL" id="JAQNDL010000001">
    <property type="protein sequence ID" value="MDC0716086.1"/>
    <property type="molecule type" value="Genomic_DNA"/>
</dbReference>
<sequence>MRIYYAWIFLAAAACGPKTPSGETDGDASTGTVTTGDAEPTTTTSASTTTEGDETTGASETGEPLPMCPAAQTPEVMFAVEGFGDEFQGHVRASCTVEGGSIGDAMDAVELACDVDGTEVQVAVRFLNAVVTLPAALQQPEAPVSLRYVRADYEYRGEWLALGDFRDVLLLGLAAGNSPLPFVEGEGQIQDMFAPVTVEAQGGFCPKGQGSCFALGEPAALQFSSGDDMTEVLPLQAGALGPYAIQAGASWLSDPESAYECDGPGDDWAAFALVRP</sequence>
<dbReference type="PROSITE" id="PS51257">
    <property type="entry name" value="PROKAR_LIPOPROTEIN"/>
    <property type="match status" value="1"/>
</dbReference>
<feature type="compositionally biased region" description="Low complexity" evidence="1">
    <location>
        <begin position="38"/>
        <end position="63"/>
    </location>
</feature>
<dbReference type="Proteomes" id="UP001221686">
    <property type="component" value="Unassembled WGS sequence"/>
</dbReference>
<proteinExistence type="predicted"/>
<accession>A0ABT5DUK5</accession>
<evidence type="ECO:0000313" key="3">
    <source>
        <dbReference type="Proteomes" id="UP001221686"/>
    </source>
</evidence>
<dbReference type="RefSeq" id="WP_272084536.1">
    <property type="nucleotide sequence ID" value="NZ_JAQNDL010000001.1"/>
</dbReference>
<organism evidence="2 3">
    <name type="scientific">Nannocystis bainbridge</name>
    <dbReference type="NCBI Taxonomy" id="2995303"/>
    <lineage>
        <taxon>Bacteria</taxon>
        <taxon>Pseudomonadati</taxon>
        <taxon>Myxococcota</taxon>
        <taxon>Polyangia</taxon>
        <taxon>Nannocystales</taxon>
        <taxon>Nannocystaceae</taxon>
        <taxon>Nannocystis</taxon>
    </lineage>
</organism>
<name>A0ABT5DUK5_9BACT</name>
<gene>
    <name evidence="2" type="ORF">POL25_04220</name>
</gene>
<evidence type="ECO:0008006" key="4">
    <source>
        <dbReference type="Google" id="ProtNLM"/>
    </source>
</evidence>
<keyword evidence="3" id="KW-1185">Reference proteome</keyword>